<dbReference type="EMBL" id="KZ451969">
    <property type="protein sequence ID" value="PKA57319.1"/>
    <property type="molecule type" value="Genomic_DNA"/>
</dbReference>
<dbReference type="PANTHER" id="PTHR11439">
    <property type="entry name" value="GAG-POL-RELATED RETROTRANSPOSON"/>
    <property type="match status" value="1"/>
</dbReference>
<accession>A0A2I0AP39</accession>
<proteinExistence type="predicted"/>
<dbReference type="OrthoDB" id="414945at2759"/>
<dbReference type="STRING" id="1088818.A0A2I0AP39"/>
<keyword evidence="2" id="KW-1185">Reference proteome</keyword>
<reference evidence="1 2" key="1">
    <citation type="journal article" date="2017" name="Nature">
        <title>The Apostasia genome and the evolution of orchids.</title>
        <authorList>
            <person name="Zhang G.Q."/>
            <person name="Liu K.W."/>
            <person name="Li Z."/>
            <person name="Lohaus R."/>
            <person name="Hsiao Y.Y."/>
            <person name="Niu S.C."/>
            <person name="Wang J.Y."/>
            <person name="Lin Y.C."/>
            <person name="Xu Q."/>
            <person name="Chen L.J."/>
            <person name="Yoshida K."/>
            <person name="Fujiwara S."/>
            <person name="Wang Z.W."/>
            <person name="Zhang Y.Q."/>
            <person name="Mitsuda N."/>
            <person name="Wang M."/>
            <person name="Liu G.H."/>
            <person name="Pecoraro L."/>
            <person name="Huang H.X."/>
            <person name="Xiao X.J."/>
            <person name="Lin M."/>
            <person name="Wu X.Y."/>
            <person name="Wu W.L."/>
            <person name="Chen Y.Y."/>
            <person name="Chang S.B."/>
            <person name="Sakamoto S."/>
            <person name="Ohme-Takagi M."/>
            <person name="Yagi M."/>
            <person name="Zeng S.J."/>
            <person name="Shen C.Y."/>
            <person name="Yeh C.M."/>
            <person name="Luo Y.B."/>
            <person name="Tsai W.C."/>
            <person name="Van de Peer Y."/>
            <person name="Liu Z.J."/>
        </authorList>
    </citation>
    <scope>NUCLEOTIDE SEQUENCE [LARGE SCALE GENOMIC DNA]</scope>
    <source>
        <strain evidence="2">cv. Shenzhen</strain>
        <tissue evidence="1">Stem</tissue>
    </source>
</reference>
<sequence length="107" mass="12288">MHNVLYANAVGWLMYAMICTRPDLSHAVSVSRYMANPGKEHWNVLKWILRYLKGTLDCGLLFKKNLDSDLLVGYVDFDYAGDLDKRRSTTRFIFTLDGGPINWKATL</sequence>
<dbReference type="Proteomes" id="UP000236161">
    <property type="component" value="Unassembled WGS sequence"/>
</dbReference>
<protein>
    <submittedName>
        <fullName evidence="1">Retrovirus-related Pol polyprotein from transposon TNT 1-94</fullName>
    </submittedName>
</protein>
<dbReference type="AlphaFoldDB" id="A0A2I0AP39"/>
<name>A0A2I0AP39_9ASPA</name>
<evidence type="ECO:0000313" key="2">
    <source>
        <dbReference type="Proteomes" id="UP000236161"/>
    </source>
</evidence>
<evidence type="ECO:0000313" key="1">
    <source>
        <dbReference type="EMBL" id="PKA57319.1"/>
    </source>
</evidence>
<gene>
    <name evidence="1" type="ORF">AXF42_Ash002623</name>
</gene>
<organism evidence="1 2">
    <name type="scientific">Apostasia shenzhenica</name>
    <dbReference type="NCBI Taxonomy" id="1088818"/>
    <lineage>
        <taxon>Eukaryota</taxon>
        <taxon>Viridiplantae</taxon>
        <taxon>Streptophyta</taxon>
        <taxon>Embryophyta</taxon>
        <taxon>Tracheophyta</taxon>
        <taxon>Spermatophyta</taxon>
        <taxon>Magnoliopsida</taxon>
        <taxon>Liliopsida</taxon>
        <taxon>Asparagales</taxon>
        <taxon>Orchidaceae</taxon>
        <taxon>Apostasioideae</taxon>
        <taxon>Apostasia</taxon>
    </lineage>
</organism>